<dbReference type="Proteomes" id="UP000471640">
    <property type="component" value="Unassembled WGS sequence"/>
</dbReference>
<comment type="caution">
    <text evidence="1">The sequence shown here is derived from an EMBL/GenBank/DDBJ whole genome shotgun (WGS) entry which is preliminary data.</text>
</comment>
<proteinExistence type="predicted"/>
<protein>
    <submittedName>
        <fullName evidence="1">ATP-binding protein</fullName>
    </submittedName>
</protein>
<evidence type="ECO:0000313" key="1">
    <source>
        <dbReference type="EMBL" id="NEX19362.1"/>
    </source>
</evidence>
<dbReference type="GO" id="GO:0005524">
    <property type="term" value="F:ATP binding"/>
    <property type="evidence" value="ECO:0007669"/>
    <property type="project" value="UniProtKB-KW"/>
</dbReference>
<evidence type="ECO:0000313" key="2">
    <source>
        <dbReference type="Proteomes" id="UP000471640"/>
    </source>
</evidence>
<keyword evidence="1" id="KW-0547">Nucleotide-binding</keyword>
<keyword evidence="1" id="KW-0067">ATP-binding</keyword>
<dbReference type="EMBL" id="JAAIJR010000008">
    <property type="protein sequence ID" value="NEX19362.1"/>
    <property type="molecule type" value="Genomic_DNA"/>
</dbReference>
<sequence length="77" mass="8561">MDISLADVLIHIDESLPQERREVVEGLLRSVEGVVSVHNPDDRPHLTIVEYRPDRTNAQTLLEGVRGQGVHAELVGL</sequence>
<dbReference type="RefSeq" id="WP_164652263.1">
    <property type="nucleotide sequence ID" value="NZ_JAAIJR010000008.1"/>
</dbReference>
<organism evidence="1 2">
    <name type="scientific">Thiorhodococcus mannitoliphagus</name>
    <dbReference type="NCBI Taxonomy" id="329406"/>
    <lineage>
        <taxon>Bacteria</taxon>
        <taxon>Pseudomonadati</taxon>
        <taxon>Pseudomonadota</taxon>
        <taxon>Gammaproteobacteria</taxon>
        <taxon>Chromatiales</taxon>
        <taxon>Chromatiaceae</taxon>
        <taxon>Thiorhodococcus</taxon>
    </lineage>
</organism>
<keyword evidence="2" id="KW-1185">Reference proteome</keyword>
<name>A0A6P1DTK2_9GAMM</name>
<reference evidence="2" key="1">
    <citation type="journal article" date="2020" name="Microbiol. Resour. Announc.">
        <title>Draft Genome Sequences of Thiorhodococcus mannitoliphagus and Thiorhodococcus minor, Purple Sulfur Photosynthetic Bacteria in the Gammaproteobacterial Family Chromatiaceae.</title>
        <authorList>
            <person name="Aviles F.A."/>
            <person name="Meyer T.E."/>
            <person name="Kyndt J.A."/>
        </authorList>
    </citation>
    <scope>NUCLEOTIDE SEQUENCE [LARGE SCALE GENOMIC DNA]</scope>
    <source>
        <strain evidence="2">DSM 18266</strain>
    </source>
</reference>
<reference evidence="1 2" key="2">
    <citation type="submission" date="2020-02" db="EMBL/GenBank/DDBJ databases">
        <title>Genome sequences of Thiorhodococcus mannitoliphagus and Thiorhodococcus minor, purple sulfur photosynthetic bacteria in the gammaproteobacterial family, Chromatiaceae.</title>
        <authorList>
            <person name="Aviles F.A."/>
            <person name="Meyer T.E."/>
            <person name="Kyndt J.A."/>
        </authorList>
    </citation>
    <scope>NUCLEOTIDE SEQUENCE [LARGE SCALE GENOMIC DNA]</scope>
    <source>
        <strain evidence="1 2">DSM 18266</strain>
    </source>
</reference>
<accession>A0A6P1DTK2</accession>
<gene>
    <name evidence="1" type="ORF">G3480_03370</name>
</gene>
<dbReference type="AlphaFoldDB" id="A0A6P1DTK2"/>